<keyword evidence="3" id="KW-1185">Reference proteome</keyword>
<feature type="region of interest" description="Disordered" evidence="1">
    <location>
        <begin position="111"/>
        <end position="131"/>
    </location>
</feature>
<dbReference type="Proteomes" id="UP001516400">
    <property type="component" value="Unassembled WGS sequence"/>
</dbReference>
<evidence type="ECO:0000256" key="1">
    <source>
        <dbReference type="SAM" id="MobiDB-lite"/>
    </source>
</evidence>
<dbReference type="EMBL" id="JABFTP020000021">
    <property type="protein sequence ID" value="KAL3268629.1"/>
    <property type="molecule type" value="Genomic_DNA"/>
</dbReference>
<gene>
    <name evidence="2" type="ORF">HHI36_007733</name>
</gene>
<evidence type="ECO:0000313" key="2">
    <source>
        <dbReference type="EMBL" id="KAL3268629.1"/>
    </source>
</evidence>
<dbReference type="Pfam" id="PF14223">
    <property type="entry name" value="Retrotran_gag_2"/>
    <property type="match status" value="1"/>
</dbReference>
<comment type="caution">
    <text evidence="2">The sequence shown here is derived from an EMBL/GenBank/DDBJ whole genome shotgun (WGS) entry which is preliminary data.</text>
</comment>
<reference evidence="2 3" key="1">
    <citation type="journal article" date="2021" name="BMC Biol.">
        <title>Horizontally acquired antibacterial genes associated with adaptive radiation of ladybird beetles.</title>
        <authorList>
            <person name="Li H.S."/>
            <person name="Tang X.F."/>
            <person name="Huang Y.H."/>
            <person name="Xu Z.Y."/>
            <person name="Chen M.L."/>
            <person name="Du X.Y."/>
            <person name="Qiu B.Y."/>
            <person name="Chen P.T."/>
            <person name="Zhang W."/>
            <person name="Slipinski A."/>
            <person name="Escalona H.E."/>
            <person name="Waterhouse R.M."/>
            <person name="Zwick A."/>
            <person name="Pang H."/>
        </authorList>
    </citation>
    <scope>NUCLEOTIDE SEQUENCE [LARGE SCALE GENOMIC DNA]</scope>
    <source>
        <strain evidence="2">SYSU2018</strain>
    </source>
</reference>
<dbReference type="AlphaFoldDB" id="A0ABD2MQC1"/>
<evidence type="ECO:0000313" key="3">
    <source>
        <dbReference type="Proteomes" id="UP001516400"/>
    </source>
</evidence>
<organism evidence="2 3">
    <name type="scientific">Cryptolaemus montrouzieri</name>
    <dbReference type="NCBI Taxonomy" id="559131"/>
    <lineage>
        <taxon>Eukaryota</taxon>
        <taxon>Metazoa</taxon>
        <taxon>Ecdysozoa</taxon>
        <taxon>Arthropoda</taxon>
        <taxon>Hexapoda</taxon>
        <taxon>Insecta</taxon>
        <taxon>Pterygota</taxon>
        <taxon>Neoptera</taxon>
        <taxon>Endopterygota</taxon>
        <taxon>Coleoptera</taxon>
        <taxon>Polyphaga</taxon>
        <taxon>Cucujiformia</taxon>
        <taxon>Coccinelloidea</taxon>
        <taxon>Coccinellidae</taxon>
        <taxon>Scymninae</taxon>
        <taxon>Scymnini</taxon>
        <taxon>Cryptolaemus</taxon>
    </lineage>
</organism>
<accession>A0ABD2MQC1</accession>
<proteinExistence type="predicted"/>
<name>A0ABD2MQC1_9CUCU</name>
<evidence type="ECO:0008006" key="4">
    <source>
        <dbReference type="Google" id="ProtNLM"/>
    </source>
</evidence>
<sequence length="131" mass="15286">MNHIFDLTRRLLSCRQSYFNSMEEFVNDVLITLHKLLDLGETIEDKYISVALMNGVDETYETLIMMLTRGKKNAPTSDGIKMAVLEEYGRRKMRQEDSSTAFFSRGNFRKNSWKKKSSEHARKSFVTNAFK</sequence>
<protein>
    <recommendedName>
        <fullName evidence="4">Retrovirus-related Pol polyprotein from transposon TNT 1-94</fullName>
    </recommendedName>
</protein>